<dbReference type="GO" id="GO:0015631">
    <property type="term" value="F:tubulin binding"/>
    <property type="evidence" value="ECO:0000318"/>
    <property type="project" value="GO_Central"/>
</dbReference>
<dbReference type="PANTHER" id="PTHR12241:SF154">
    <property type="entry name" value="TUBULIN POLYGLUTAMYLASE TTLL11"/>
    <property type="match status" value="1"/>
</dbReference>
<dbReference type="EMBL" id="DS113417">
    <property type="protein sequence ID" value="EAY06708.1"/>
    <property type="molecule type" value="Genomic_DNA"/>
</dbReference>
<keyword evidence="3" id="KW-0067">ATP-binding</keyword>
<proteinExistence type="predicted"/>
<reference evidence="4" key="2">
    <citation type="journal article" date="2007" name="Science">
        <title>Draft genome sequence of the sexually transmitted pathogen Trichomonas vaginalis.</title>
        <authorList>
            <person name="Carlton J.M."/>
            <person name="Hirt R.P."/>
            <person name="Silva J.C."/>
            <person name="Delcher A.L."/>
            <person name="Schatz M."/>
            <person name="Zhao Q."/>
            <person name="Wortman J.R."/>
            <person name="Bidwell S.L."/>
            <person name="Alsmark U.C.M."/>
            <person name="Besteiro S."/>
            <person name="Sicheritz-Ponten T."/>
            <person name="Noel C.J."/>
            <person name="Dacks J.B."/>
            <person name="Foster P.G."/>
            <person name="Simillion C."/>
            <person name="Van de Peer Y."/>
            <person name="Miranda-Saavedra D."/>
            <person name="Barton G.J."/>
            <person name="Westrop G.D."/>
            <person name="Mueller S."/>
            <person name="Dessi D."/>
            <person name="Fiori P.L."/>
            <person name="Ren Q."/>
            <person name="Paulsen I."/>
            <person name="Zhang H."/>
            <person name="Bastida-Corcuera F.D."/>
            <person name="Simoes-Barbosa A."/>
            <person name="Brown M.T."/>
            <person name="Hayes R.D."/>
            <person name="Mukherjee M."/>
            <person name="Okumura C.Y."/>
            <person name="Schneider R."/>
            <person name="Smith A.J."/>
            <person name="Vanacova S."/>
            <person name="Villalvazo M."/>
            <person name="Haas B.J."/>
            <person name="Pertea M."/>
            <person name="Feldblyum T.V."/>
            <person name="Utterback T.R."/>
            <person name="Shu C.L."/>
            <person name="Osoegawa K."/>
            <person name="de Jong P.J."/>
            <person name="Hrdy I."/>
            <person name="Horvathova L."/>
            <person name="Zubacova Z."/>
            <person name="Dolezal P."/>
            <person name="Malik S.B."/>
            <person name="Logsdon J.M. Jr."/>
            <person name="Henze K."/>
            <person name="Gupta A."/>
            <person name="Wang C.C."/>
            <person name="Dunne R.L."/>
            <person name="Upcroft J.A."/>
            <person name="Upcroft P."/>
            <person name="White O."/>
            <person name="Salzberg S.L."/>
            <person name="Tang P."/>
            <person name="Chiu C.-H."/>
            <person name="Lee Y.-S."/>
            <person name="Embley T.M."/>
            <person name="Coombs G.H."/>
            <person name="Mottram J.C."/>
            <person name="Tachezy J."/>
            <person name="Fraser-Liggett C.M."/>
            <person name="Johnson P.J."/>
        </authorList>
    </citation>
    <scope>NUCLEOTIDE SEQUENCE [LARGE SCALE GENOMIC DNA]</scope>
    <source>
        <strain evidence="4">G3</strain>
    </source>
</reference>
<dbReference type="KEGG" id="tva:4764587"/>
<dbReference type="FunCoup" id="A2EL00">
    <property type="interactions" value="1"/>
</dbReference>
<keyword evidence="1 4" id="KW-0436">Ligase</keyword>
<dbReference type="PROSITE" id="PS51221">
    <property type="entry name" value="TTL"/>
    <property type="match status" value="1"/>
</dbReference>
<dbReference type="PANTHER" id="PTHR12241">
    <property type="entry name" value="TUBULIN POLYGLUTAMYLASE"/>
    <property type="match status" value="1"/>
</dbReference>
<dbReference type="Proteomes" id="UP000001542">
    <property type="component" value="Unassembled WGS sequence"/>
</dbReference>
<dbReference type="GO" id="GO:0036064">
    <property type="term" value="C:ciliary basal body"/>
    <property type="evidence" value="ECO:0000318"/>
    <property type="project" value="GO_Central"/>
</dbReference>
<dbReference type="AlphaFoldDB" id="A2EL00"/>
<dbReference type="InParanoid" id="A2EL00"/>
<dbReference type="SMR" id="A2EL00"/>
<dbReference type="OrthoDB" id="202825at2759"/>
<protein>
    <submittedName>
        <fullName evidence="4">Tubulin-tyrosine ligase family protein</fullName>
    </submittedName>
</protein>
<evidence type="ECO:0000313" key="5">
    <source>
        <dbReference type="Proteomes" id="UP000001542"/>
    </source>
</evidence>
<dbReference type="SUPFAM" id="SSF56059">
    <property type="entry name" value="Glutathione synthetase ATP-binding domain-like"/>
    <property type="match status" value="1"/>
</dbReference>
<evidence type="ECO:0000256" key="2">
    <source>
        <dbReference type="ARBA" id="ARBA00022741"/>
    </source>
</evidence>
<keyword evidence="5" id="KW-1185">Reference proteome</keyword>
<accession>A2EL00</accession>
<dbReference type="Pfam" id="PF03133">
    <property type="entry name" value="TTL"/>
    <property type="match status" value="1"/>
</dbReference>
<evidence type="ECO:0000256" key="1">
    <source>
        <dbReference type="ARBA" id="ARBA00022598"/>
    </source>
</evidence>
<name>A2EL00_TRIV3</name>
<evidence type="ECO:0000313" key="4">
    <source>
        <dbReference type="EMBL" id="EAY06708.1"/>
    </source>
</evidence>
<dbReference type="GO" id="GO:0005524">
    <property type="term" value="F:ATP binding"/>
    <property type="evidence" value="ECO:0007669"/>
    <property type="project" value="UniProtKB-KW"/>
</dbReference>
<dbReference type="GO" id="GO:0000226">
    <property type="term" value="P:microtubule cytoskeleton organization"/>
    <property type="evidence" value="ECO:0000318"/>
    <property type="project" value="GO_Central"/>
</dbReference>
<organism evidence="4 5">
    <name type="scientific">Trichomonas vaginalis (strain ATCC PRA-98 / G3)</name>
    <dbReference type="NCBI Taxonomy" id="412133"/>
    <lineage>
        <taxon>Eukaryota</taxon>
        <taxon>Metamonada</taxon>
        <taxon>Parabasalia</taxon>
        <taxon>Trichomonadida</taxon>
        <taxon>Trichomonadidae</taxon>
        <taxon>Trichomonas</taxon>
    </lineage>
</organism>
<dbReference type="VEuPathDB" id="TrichDB:TVAG_211600"/>
<dbReference type="VEuPathDB" id="TrichDB:TVAGG3_1013760"/>
<dbReference type="GO" id="GO:0070740">
    <property type="term" value="F:tubulin-glutamic acid ligase activity"/>
    <property type="evidence" value="ECO:0000318"/>
    <property type="project" value="GO_Central"/>
</dbReference>
<dbReference type="eggNOG" id="KOG2158">
    <property type="taxonomic scope" value="Eukaryota"/>
</dbReference>
<dbReference type="OMA" id="SIMSAHR"/>
<keyword evidence="2" id="KW-0547">Nucleotide-binding</keyword>
<dbReference type="InterPro" id="IPR004344">
    <property type="entry name" value="TTL/TTLL_fam"/>
</dbReference>
<dbReference type="Gene3D" id="3.30.470.20">
    <property type="entry name" value="ATP-grasp fold, B domain"/>
    <property type="match status" value="1"/>
</dbReference>
<evidence type="ECO:0000256" key="3">
    <source>
        <dbReference type="ARBA" id="ARBA00022840"/>
    </source>
</evidence>
<gene>
    <name evidence="4" type="ORF">TVAG_211600</name>
</gene>
<sequence length="412" mass="47397">MLNISISFNNRIFKSVKEAMEELGCQFREQNQHSVLVWTDSIRDADYFSNLNPWQVVNRIPCAHVLCRKASLTRCIQQIAEYFPQLYNFYPKSYILPFKNSAFLRALKRTKCAWIIKPDSGSLGQGITILNPGSEYPPDESLSVAQEYVDSFLLNNTKFDLRIYALVTSVDPLTIYIYRDGLARFCSEATGHHSVFSQITNVTLNKQNPELDKFEEISRLISDTFPRLEKECNADIKKLWSEIDNIIVLSIMSAHRYLKTAVQRDCAPSIISRCFQIFGFDILLDRELHPHVIEVNYRPNLEYHRGPERRMKVTMIRDAIAIAAPLESLQAAVEVRPYGWDAASWKAFLLNNPTIINQIEQSRKRAIELSKYELIYPSTGDKQKVYQSVLNKIDQLKADVLPGTLISTEKDD</sequence>
<reference evidence="4" key="1">
    <citation type="submission" date="2006-10" db="EMBL/GenBank/DDBJ databases">
        <authorList>
            <person name="Amadeo P."/>
            <person name="Zhao Q."/>
            <person name="Wortman J."/>
            <person name="Fraser-Liggett C."/>
            <person name="Carlton J."/>
        </authorList>
    </citation>
    <scope>NUCLEOTIDE SEQUENCE</scope>
    <source>
        <strain evidence="4">G3</strain>
    </source>
</reference>
<dbReference type="RefSeq" id="XP_001318931.1">
    <property type="nucleotide sequence ID" value="XM_001318896.1"/>
</dbReference>